<dbReference type="AlphaFoldDB" id="A0A5A7RH27"/>
<name>A0A5A7RH27_STRAF</name>
<dbReference type="Proteomes" id="UP000325081">
    <property type="component" value="Unassembled WGS sequence"/>
</dbReference>
<gene>
    <name evidence="1" type="ORF">STAS_34139</name>
</gene>
<reference evidence="2" key="1">
    <citation type="journal article" date="2019" name="Curr. Biol.">
        <title>Genome Sequence of Striga asiatica Provides Insight into the Evolution of Plant Parasitism.</title>
        <authorList>
            <person name="Yoshida S."/>
            <person name="Kim S."/>
            <person name="Wafula E.K."/>
            <person name="Tanskanen J."/>
            <person name="Kim Y.M."/>
            <person name="Honaas L."/>
            <person name="Yang Z."/>
            <person name="Spallek T."/>
            <person name="Conn C.E."/>
            <person name="Ichihashi Y."/>
            <person name="Cheong K."/>
            <person name="Cui S."/>
            <person name="Der J.P."/>
            <person name="Gundlach H."/>
            <person name="Jiao Y."/>
            <person name="Hori C."/>
            <person name="Ishida J.K."/>
            <person name="Kasahara H."/>
            <person name="Kiba T."/>
            <person name="Kim M.S."/>
            <person name="Koo N."/>
            <person name="Laohavisit A."/>
            <person name="Lee Y.H."/>
            <person name="Lumba S."/>
            <person name="McCourt P."/>
            <person name="Mortimer J.C."/>
            <person name="Mutuku J.M."/>
            <person name="Nomura T."/>
            <person name="Sasaki-Sekimoto Y."/>
            <person name="Seto Y."/>
            <person name="Wang Y."/>
            <person name="Wakatake T."/>
            <person name="Sakakibara H."/>
            <person name="Demura T."/>
            <person name="Yamaguchi S."/>
            <person name="Yoneyama K."/>
            <person name="Manabe R.I."/>
            <person name="Nelson D.C."/>
            <person name="Schulman A.H."/>
            <person name="Timko M.P."/>
            <person name="dePamphilis C.W."/>
            <person name="Choi D."/>
            <person name="Shirasu K."/>
        </authorList>
    </citation>
    <scope>NUCLEOTIDE SEQUENCE [LARGE SCALE GENOMIC DNA]</scope>
    <source>
        <strain evidence="2">cv. UVA1</strain>
    </source>
</reference>
<evidence type="ECO:0000313" key="2">
    <source>
        <dbReference type="Proteomes" id="UP000325081"/>
    </source>
</evidence>
<dbReference type="EMBL" id="BKCP01012736">
    <property type="protein sequence ID" value="GER56408.1"/>
    <property type="molecule type" value="Genomic_DNA"/>
</dbReference>
<evidence type="ECO:0000313" key="1">
    <source>
        <dbReference type="EMBL" id="GER56408.1"/>
    </source>
</evidence>
<comment type="caution">
    <text evidence="1">The sequence shown here is derived from an EMBL/GenBank/DDBJ whole genome shotgun (WGS) entry which is preliminary data.</text>
</comment>
<keyword evidence="2" id="KW-1185">Reference proteome</keyword>
<accession>A0A5A7RH27</accession>
<proteinExistence type="predicted"/>
<organism evidence="1 2">
    <name type="scientific">Striga asiatica</name>
    <name type="common">Asiatic witchweed</name>
    <name type="synonym">Buchnera asiatica</name>
    <dbReference type="NCBI Taxonomy" id="4170"/>
    <lineage>
        <taxon>Eukaryota</taxon>
        <taxon>Viridiplantae</taxon>
        <taxon>Streptophyta</taxon>
        <taxon>Embryophyta</taxon>
        <taxon>Tracheophyta</taxon>
        <taxon>Spermatophyta</taxon>
        <taxon>Magnoliopsida</taxon>
        <taxon>eudicotyledons</taxon>
        <taxon>Gunneridae</taxon>
        <taxon>Pentapetalae</taxon>
        <taxon>asterids</taxon>
        <taxon>lamiids</taxon>
        <taxon>Lamiales</taxon>
        <taxon>Orobanchaceae</taxon>
        <taxon>Buchnereae</taxon>
        <taxon>Striga</taxon>
    </lineage>
</organism>
<protein>
    <submittedName>
        <fullName evidence="1">Hyaluronidase</fullName>
    </submittedName>
</protein>
<sequence length="119" mass="13182">MRIIIVWRRSDGNDDGFPGGGNPRLRASATNDNWQTSTATLSKNVTAPFHHSLRIGTNEDYVIKNGPTQHAIGSSCLVHAVKDYRSLSRRPGIKRYKVTINGPCSIARHHKVVHVLSNL</sequence>